<feature type="domain" description="Alginate lyase" evidence="4">
    <location>
        <begin position="98"/>
        <end position="318"/>
    </location>
</feature>
<dbReference type="Proteomes" id="UP001432168">
    <property type="component" value="Chromosome"/>
</dbReference>
<feature type="chain" id="PRO_5047274952" evidence="3">
    <location>
        <begin position="25"/>
        <end position="388"/>
    </location>
</feature>
<dbReference type="InterPro" id="IPR008397">
    <property type="entry name" value="Alginate_lyase_dom"/>
</dbReference>
<reference evidence="5" key="1">
    <citation type="submission" date="2022-10" db="EMBL/GenBank/DDBJ databases">
        <title>The complete genomes of actinobacterial strains from the NBC collection.</title>
        <authorList>
            <person name="Joergensen T.S."/>
            <person name="Alvarez Arevalo M."/>
            <person name="Sterndorff E.B."/>
            <person name="Faurdal D."/>
            <person name="Vuksanovic O."/>
            <person name="Mourched A.-S."/>
            <person name="Charusanti P."/>
            <person name="Shaw S."/>
            <person name="Blin K."/>
            <person name="Weber T."/>
        </authorList>
    </citation>
    <scope>NUCLEOTIDE SEQUENCE</scope>
    <source>
        <strain evidence="5">NBC_00686</strain>
    </source>
</reference>
<evidence type="ECO:0000256" key="1">
    <source>
        <dbReference type="ARBA" id="ARBA00022729"/>
    </source>
</evidence>
<dbReference type="GO" id="GO:0016829">
    <property type="term" value="F:lyase activity"/>
    <property type="evidence" value="ECO:0007669"/>
    <property type="project" value="UniProtKB-KW"/>
</dbReference>
<evidence type="ECO:0000259" key="4">
    <source>
        <dbReference type="Pfam" id="PF05426"/>
    </source>
</evidence>
<keyword evidence="6" id="KW-1185">Reference proteome</keyword>
<evidence type="ECO:0000313" key="6">
    <source>
        <dbReference type="Proteomes" id="UP001432168"/>
    </source>
</evidence>
<dbReference type="Gene3D" id="1.50.10.100">
    <property type="entry name" value="Chondroitin AC/alginate lyase"/>
    <property type="match status" value="1"/>
</dbReference>
<evidence type="ECO:0000256" key="3">
    <source>
        <dbReference type="SAM" id="SignalP"/>
    </source>
</evidence>
<evidence type="ECO:0000313" key="5">
    <source>
        <dbReference type="EMBL" id="WUT46780.1"/>
    </source>
</evidence>
<protein>
    <submittedName>
        <fullName evidence="5">Alginate lyase family protein</fullName>
    </submittedName>
</protein>
<dbReference type="EMBL" id="CP109011">
    <property type="protein sequence ID" value="WUT46780.1"/>
    <property type="molecule type" value="Genomic_DNA"/>
</dbReference>
<dbReference type="InterPro" id="IPR008929">
    <property type="entry name" value="Chondroitin_lyas"/>
</dbReference>
<proteinExistence type="predicted"/>
<feature type="signal peptide" evidence="3">
    <location>
        <begin position="1"/>
        <end position="24"/>
    </location>
</feature>
<organism evidence="5 6">
    <name type="scientific">Streptomyces pseudovenezuelae</name>
    <dbReference type="NCBI Taxonomy" id="67350"/>
    <lineage>
        <taxon>Bacteria</taxon>
        <taxon>Bacillati</taxon>
        <taxon>Actinomycetota</taxon>
        <taxon>Actinomycetes</taxon>
        <taxon>Kitasatosporales</taxon>
        <taxon>Streptomycetaceae</taxon>
        <taxon>Streptomyces</taxon>
        <taxon>Streptomyces aurantiacus group</taxon>
    </lineage>
</organism>
<keyword evidence="1 3" id="KW-0732">Signal</keyword>
<dbReference type="RefSeq" id="WP_329268273.1">
    <property type="nucleotide sequence ID" value="NZ_CP109011.1"/>
</dbReference>
<evidence type="ECO:0000256" key="2">
    <source>
        <dbReference type="ARBA" id="ARBA00023239"/>
    </source>
</evidence>
<name>A0ABZ1X3T4_9ACTN</name>
<keyword evidence="2 5" id="KW-0456">Lyase</keyword>
<dbReference type="Pfam" id="PF05426">
    <property type="entry name" value="Alginate_lyase"/>
    <property type="match status" value="1"/>
</dbReference>
<gene>
    <name evidence="5" type="ORF">OG929_32740</name>
</gene>
<dbReference type="SUPFAM" id="SSF48230">
    <property type="entry name" value="Chondroitin AC/alginate lyase"/>
    <property type="match status" value="1"/>
</dbReference>
<accession>A0ABZ1X3T4</accession>
<sequence>MRRTALLAAVVALAAGALAVPADAAPATFVHPGVTVSQGQLDFTRSKVNAGAQPWKGAFDQMLASKYADLNRTPKPRAVVECGSYSNPNYGCTDEREDAIAAYTDALAWYITRDERYARKAIQLMDAWSAVITDHTNSNAPLQTGWAGSSWPRAAEIIKYTYTGGWANSGRFATMLRTVYLPEIINGSNSNGNWELSMMEAAVGISVFLEDKTSYDKAMAKFRTRTAAYVYLDSDGELPKTVPSQNLNTRDKIVGYWQGQSTFVTGLTQETCRDLTHTGYGISAISHVAETSRIQGQDLYGTDVGERLRQALGFQAKYELGTAVPSWLCGGSLKLGLGPVTEVGYNALHNRLGMGMTNTQALTERNRPAGSNNLFVAWETLTHGDNPS</sequence>